<proteinExistence type="predicted"/>
<reference evidence="1 2" key="1">
    <citation type="submission" date="2024-04" db="EMBL/GenBank/DDBJ databases">
        <title>Genome assembly C_amara_ONT_v2.</title>
        <authorList>
            <person name="Yant L."/>
            <person name="Moore C."/>
            <person name="Slenker M."/>
        </authorList>
    </citation>
    <scope>NUCLEOTIDE SEQUENCE [LARGE SCALE GENOMIC DNA]</scope>
    <source>
        <tissue evidence="1">Leaf</tissue>
    </source>
</reference>
<dbReference type="AlphaFoldDB" id="A0ABD1BB09"/>
<evidence type="ECO:0000313" key="1">
    <source>
        <dbReference type="EMBL" id="KAL1215783.1"/>
    </source>
</evidence>
<accession>A0ABD1BB09</accession>
<gene>
    <name evidence="1" type="ORF">V5N11_024321</name>
</gene>
<evidence type="ECO:0000313" key="2">
    <source>
        <dbReference type="Proteomes" id="UP001558713"/>
    </source>
</evidence>
<protein>
    <submittedName>
        <fullName evidence="1">F-box protein</fullName>
    </submittedName>
</protein>
<sequence>MKLTVFDKQIVEPSKFERSLFVSVMGQWISRFAGTIIESFEIHLSNPVGFEEDIISLVEFAASKQVKNLNLDFSIPASREVGVPERLYACLYYKVNRLDTSRLVFNLLFVRTLTICSFLLQMIQDCDDPMDVSGPMKTRHLVMITNLHANDFMGIRIFLNSCPELESLTFDMVTIRRVVRPSLPLVDPETHWLNNKTYEWVEKTLKVVKVKNFCGGSNELQVLSYLIRTGCVMERVDLYEAQGLLNHDQKKLVLAGAEEVQWKFKRASRHLQITLYNA</sequence>
<name>A0ABD1BB09_CARAN</name>
<keyword evidence="2" id="KW-1185">Reference proteome</keyword>
<comment type="caution">
    <text evidence="1">The sequence shown here is derived from an EMBL/GenBank/DDBJ whole genome shotgun (WGS) entry which is preliminary data.</text>
</comment>
<dbReference type="EMBL" id="JBANAX010000284">
    <property type="protein sequence ID" value="KAL1215783.1"/>
    <property type="molecule type" value="Genomic_DNA"/>
</dbReference>
<dbReference type="Proteomes" id="UP001558713">
    <property type="component" value="Unassembled WGS sequence"/>
</dbReference>
<organism evidence="1 2">
    <name type="scientific">Cardamine amara subsp. amara</name>
    <dbReference type="NCBI Taxonomy" id="228776"/>
    <lineage>
        <taxon>Eukaryota</taxon>
        <taxon>Viridiplantae</taxon>
        <taxon>Streptophyta</taxon>
        <taxon>Embryophyta</taxon>
        <taxon>Tracheophyta</taxon>
        <taxon>Spermatophyta</taxon>
        <taxon>Magnoliopsida</taxon>
        <taxon>eudicotyledons</taxon>
        <taxon>Gunneridae</taxon>
        <taxon>Pentapetalae</taxon>
        <taxon>rosids</taxon>
        <taxon>malvids</taxon>
        <taxon>Brassicales</taxon>
        <taxon>Brassicaceae</taxon>
        <taxon>Cardamineae</taxon>
        <taxon>Cardamine</taxon>
    </lineage>
</organism>